<dbReference type="SUPFAM" id="SSF141868">
    <property type="entry name" value="EAL domain-like"/>
    <property type="match status" value="1"/>
</dbReference>
<name>A0A1T4QQ25_9GAMM</name>
<dbReference type="AlphaFoldDB" id="A0A1T4QQ25"/>
<dbReference type="InterPro" id="IPR050706">
    <property type="entry name" value="Cyclic-di-GMP_PDE-like"/>
</dbReference>
<dbReference type="Pfam" id="PF00563">
    <property type="entry name" value="EAL"/>
    <property type="match status" value="1"/>
</dbReference>
<sequence length="319" mass="36333">MACGNITLKSLQSLSRDFARSLEKNNFIVDDINLSISVTIGLAAGQYKLLSHAEIAHLNAKKNNKGYAIFDEELPAYKEMIENIQITKEIRSAISHNNILLFGQKIINNQSQEEKYEALMRIRSEDGRIISPFFFLEQAKKAKLYPELSRSIIKQACHYFKDRESAFSINLMIEDIKNEKTIAFLFDTLKKTNTAKRVILEIVESEAIETFKEVEDFIQDAKALGCKVAIDDFGTGYSNFEYITRLNIDILKIDGSLIKNIHIDKNTHLAVKTIVNFAQVLNLEVVAEFVHCEEVQQIVKDLGVTYSQGYLFHQPEQLG</sequence>
<gene>
    <name evidence="2" type="ORF">BTE48_03380</name>
</gene>
<protein>
    <recommendedName>
        <fullName evidence="1">EAL domain-containing protein</fullName>
    </recommendedName>
</protein>
<accession>A0A1T4QQ25</accession>
<dbReference type="PANTHER" id="PTHR33121:SF71">
    <property type="entry name" value="OXYGEN SENSOR PROTEIN DOSP"/>
    <property type="match status" value="1"/>
</dbReference>
<proteinExistence type="predicted"/>
<dbReference type="OrthoDB" id="6168558at2"/>
<keyword evidence="3" id="KW-1185">Reference proteome</keyword>
<dbReference type="EMBL" id="MTSM01000003">
    <property type="protein sequence ID" value="OPX56481.1"/>
    <property type="molecule type" value="Genomic_DNA"/>
</dbReference>
<evidence type="ECO:0000313" key="3">
    <source>
        <dbReference type="Proteomes" id="UP000191418"/>
    </source>
</evidence>
<dbReference type="InterPro" id="IPR001633">
    <property type="entry name" value="EAL_dom"/>
</dbReference>
<organism evidence="2 3">
    <name type="scientific">Oceanospirillum multiglobuliferum</name>
    <dbReference type="NCBI Taxonomy" id="64969"/>
    <lineage>
        <taxon>Bacteria</taxon>
        <taxon>Pseudomonadati</taxon>
        <taxon>Pseudomonadota</taxon>
        <taxon>Gammaproteobacteria</taxon>
        <taxon>Oceanospirillales</taxon>
        <taxon>Oceanospirillaceae</taxon>
        <taxon>Oceanospirillum</taxon>
    </lineage>
</organism>
<dbReference type="CDD" id="cd01948">
    <property type="entry name" value="EAL"/>
    <property type="match status" value="1"/>
</dbReference>
<feature type="domain" description="EAL" evidence="1">
    <location>
        <begin position="83"/>
        <end position="319"/>
    </location>
</feature>
<dbReference type="STRING" id="64969.SAMN02745127_01981"/>
<dbReference type="PANTHER" id="PTHR33121">
    <property type="entry name" value="CYCLIC DI-GMP PHOSPHODIESTERASE PDEF"/>
    <property type="match status" value="1"/>
</dbReference>
<dbReference type="SMART" id="SM00052">
    <property type="entry name" value="EAL"/>
    <property type="match status" value="1"/>
</dbReference>
<dbReference type="Proteomes" id="UP000191418">
    <property type="component" value="Unassembled WGS sequence"/>
</dbReference>
<dbReference type="PROSITE" id="PS50883">
    <property type="entry name" value="EAL"/>
    <property type="match status" value="1"/>
</dbReference>
<comment type="caution">
    <text evidence="2">The sequence shown here is derived from an EMBL/GenBank/DDBJ whole genome shotgun (WGS) entry which is preliminary data.</text>
</comment>
<reference evidence="2 3" key="1">
    <citation type="submission" date="2017-01" db="EMBL/GenBank/DDBJ databases">
        <title>Genome Sequencing of a Marine Spirillum, Oceanospirillum multiglobuliferum ATCC 33336, from Japan.</title>
        <authorList>
            <person name="Carney J.G."/>
            <person name="Trachtenberg A.M."/>
            <person name="Rheaume B.A."/>
            <person name="Linnane J.D."/>
            <person name="Pitts N.L."/>
            <person name="Mykles D.L."/>
            <person name="Maclea K.S."/>
        </authorList>
    </citation>
    <scope>NUCLEOTIDE SEQUENCE [LARGE SCALE GENOMIC DNA]</scope>
    <source>
        <strain evidence="2 3">ATCC 33336</strain>
    </source>
</reference>
<evidence type="ECO:0000259" key="1">
    <source>
        <dbReference type="PROSITE" id="PS50883"/>
    </source>
</evidence>
<dbReference type="Gene3D" id="3.20.20.450">
    <property type="entry name" value="EAL domain"/>
    <property type="match status" value="1"/>
</dbReference>
<dbReference type="GO" id="GO:0071111">
    <property type="term" value="F:cyclic-guanylate-specific phosphodiesterase activity"/>
    <property type="evidence" value="ECO:0007669"/>
    <property type="project" value="InterPro"/>
</dbReference>
<evidence type="ECO:0000313" key="2">
    <source>
        <dbReference type="EMBL" id="OPX56481.1"/>
    </source>
</evidence>
<dbReference type="InterPro" id="IPR035919">
    <property type="entry name" value="EAL_sf"/>
</dbReference>